<protein>
    <submittedName>
        <fullName evidence="6">IclR family transcriptional regulator</fullName>
    </submittedName>
</protein>
<evidence type="ECO:0000256" key="3">
    <source>
        <dbReference type="ARBA" id="ARBA00023163"/>
    </source>
</evidence>
<dbReference type="Proteomes" id="UP000321635">
    <property type="component" value="Unassembled WGS sequence"/>
</dbReference>
<dbReference type="Gene3D" id="1.10.10.10">
    <property type="entry name" value="Winged helix-like DNA-binding domain superfamily/Winged helix DNA-binding domain"/>
    <property type="match status" value="1"/>
</dbReference>
<evidence type="ECO:0000313" key="6">
    <source>
        <dbReference type="EMBL" id="GEN59497.1"/>
    </source>
</evidence>
<dbReference type="InterPro" id="IPR050707">
    <property type="entry name" value="HTH_MetabolicPath_Reg"/>
</dbReference>
<dbReference type="SUPFAM" id="SSF55781">
    <property type="entry name" value="GAF domain-like"/>
    <property type="match status" value="1"/>
</dbReference>
<dbReference type="InterPro" id="IPR014757">
    <property type="entry name" value="Tscrpt_reg_IclR_C"/>
</dbReference>
<evidence type="ECO:0000256" key="1">
    <source>
        <dbReference type="ARBA" id="ARBA00023015"/>
    </source>
</evidence>
<proteinExistence type="predicted"/>
<dbReference type="GO" id="GO:0003700">
    <property type="term" value="F:DNA-binding transcription factor activity"/>
    <property type="evidence" value="ECO:0007669"/>
    <property type="project" value="TreeGrafter"/>
</dbReference>
<dbReference type="Pfam" id="PF01614">
    <property type="entry name" value="IclR_C"/>
    <property type="match status" value="1"/>
</dbReference>
<evidence type="ECO:0000259" key="5">
    <source>
        <dbReference type="PROSITE" id="PS51078"/>
    </source>
</evidence>
<dbReference type="EMBL" id="BJYF01000007">
    <property type="protein sequence ID" value="GEN59497.1"/>
    <property type="molecule type" value="Genomic_DNA"/>
</dbReference>
<dbReference type="GO" id="GO:0003677">
    <property type="term" value="F:DNA binding"/>
    <property type="evidence" value="ECO:0007669"/>
    <property type="project" value="UniProtKB-KW"/>
</dbReference>
<comment type="caution">
    <text evidence="6">The sequence shown here is derived from an EMBL/GenBank/DDBJ whole genome shotgun (WGS) entry which is preliminary data.</text>
</comment>
<dbReference type="PROSITE" id="PS51077">
    <property type="entry name" value="HTH_ICLR"/>
    <property type="match status" value="1"/>
</dbReference>
<keyword evidence="7" id="KW-1185">Reference proteome</keyword>
<dbReference type="Pfam" id="PF09339">
    <property type="entry name" value="HTH_IclR"/>
    <property type="match status" value="1"/>
</dbReference>
<dbReference type="AlphaFoldDB" id="A0A511X974"/>
<sequence>MRLISRAAAILRALADHGDGLSLGKIATETGLVRATVQRIVGALEAEGFVTTNPLTPGVSLGAELARIAGSVHRDVISMCRPHMKILNKRVNDTIDLTILQGSTAVVVEQVHAPHTLKVVTHVGTPLPLHCTASGKAHLSQLSAEQCKALLATPLRRHTSRTLFDANALIAGIQATPEDCIFQDVEEYSEGVCAIAAPIRGILTGNYALSILQTRQRYDAQSGDTEKMLLECRDAIERAAGL</sequence>
<keyword evidence="1" id="KW-0805">Transcription regulation</keyword>
<dbReference type="InterPro" id="IPR029016">
    <property type="entry name" value="GAF-like_dom_sf"/>
</dbReference>
<dbReference type="InterPro" id="IPR036390">
    <property type="entry name" value="WH_DNA-bd_sf"/>
</dbReference>
<dbReference type="PROSITE" id="PS51078">
    <property type="entry name" value="ICLR_ED"/>
    <property type="match status" value="1"/>
</dbReference>
<evidence type="ECO:0000256" key="2">
    <source>
        <dbReference type="ARBA" id="ARBA00023125"/>
    </source>
</evidence>
<feature type="domain" description="IclR-ED" evidence="5">
    <location>
        <begin position="64"/>
        <end position="242"/>
    </location>
</feature>
<gene>
    <name evidence="6" type="ORF">ANI02nite_13810</name>
</gene>
<dbReference type="Gene3D" id="3.30.450.40">
    <property type="match status" value="1"/>
</dbReference>
<accession>A0A511X974</accession>
<dbReference type="SUPFAM" id="SSF46785">
    <property type="entry name" value="Winged helix' DNA-binding domain"/>
    <property type="match status" value="1"/>
</dbReference>
<feature type="domain" description="HTH iclR-type" evidence="4">
    <location>
        <begin position="1"/>
        <end position="63"/>
    </location>
</feature>
<dbReference type="GO" id="GO:0045892">
    <property type="term" value="P:negative regulation of DNA-templated transcription"/>
    <property type="evidence" value="ECO:0007669"/>
    <property type="project" value="TreeGrafter"/>
</dbReference>
<dbReference type="STRING" id="1120919.GCA_000429165_01101"/>
<evidence type="ECO:0000313" key="7">
    <source>
        <dbReference type="Proteomes" id="UP000321635"/>
    </source>
</evidence>
<dbReference type="RefSeq" id="WP_026397217.1">
    <property type="nucleotide sequence ID" value="NZ_AUBI01000003.1"/>
</dbReference>
<keyword evidence="3" id="KW-0804">Transcription</keyword>
<dbReference type="InterPro" id="IPR005471">
    <property type="entry name" value="Tscrpt_reg_IclR_N"/>
</dbReference>
<dbReference type="InterPro" id="IPR036388">
    <property type="entry name" value="WH-like_DNA-bd_sf"/>
</dbReference>
<dbReference type="PANTHER" id="PTHR30136">
    <property type="entry name" value="HELIX-TURN-HELIX TRANSCRIPTIONAL REGULATOR, ICLR FAMILY"/>
    <property type="match status" value="1"/>
</dbReference>
<name>A0A511X974_9PROT</name>
<dbReference type="SMART" id="SM00346">
    <property type="entry name" value="HTH_ICLR"/>
    <property type="match status" value="1"/>
</dbReference>
<evidence type="ECO:0000259" key="4">
    <source>
        <dbReference type="PROSITE" id="PS51077"/>
    </source>
</evidence>
<reference evidence="6 7" key="1">
    <citation type="submission" date="2019-07" db="EMBL/GenBank/DDBJ databases">
        <title>Whole genome shotgun sequence of Acetobacter nitrogenifigens NBRC 105050.</title>
        <authorList>
            <person name="Hosoyama A."/>
            <person name="Uohara A."/>
            <person name="Ohji S."/>
            <person name="Ichikawa N."/>
        </authorList>
    </citation>
    <scope>NUCLEOTIDE SEQUENCE [LARGE SCALE GENOMIC DNA]</scope>
    <source>
        <strain evidence="6 7">NBRC 105050</strain>
    </source>
</reference>
<keyword evidence="2" id="KW-0238">DNA-binding</keyword>
<organism evidence="6 7">
    <name type="scientific">Acetobacter nitrogenifigens DSM 23921 = NBRC 105050</name>
    <dbReference type="NCBI Taxonomy" id="1120919"/>
    <lineage>
        <taxon>Bacteria</taxon>
        <taxon>Pseudomonadati</taxon>
        <taxon>Pseudomonadota</taxon>
        <taxon>Alphaproteobacteria</taxon>
        <taxon>Acetobacterales</taxon>
        <taxon>Acetobacteraceae</taxon>
        <taxon>Acetobacter</taxon>
    </lineage>
</organism>
<dbReference type="PANTHER" id="PTHR30136:SF35">
    <property type="entry name" value="HTH-TYPE TRANSCRIPTIONAL REGULATOR RV1719"/>
    <property type="match status" value="1"/>
</dbReference>